<comment type="caution">
    <text evidence="7">The sequence shown here is derived from an EMBL/GenBank/DDBJ whole genome shotgun (WGS) entry which is preliminary data.</text>
</comment>
<comment type="subcellular location">
    <subcellularLocation>
        <location evidence="1">Nucleus</location>
    </subcellularLocation>
</comment>
<keyword evidence="5" id="KW-0131">Cell cycle</keyword>
<evidence type="ECO:0000259" key="6">
    <source>
        <dbReference type="Pfam" id="PF17979"/>
    </source>
</evidence>
<dbReference type="PANTHER" id="PTHR16079">
    <property type="entry name" value="UBIQUITIN LIGASE PROTEIN CHFR"/>
    <property type="match status" value="1"/>
</dbReference>
<evidence type="ECO:0000256" key="2">
    <source>
        <dbReference type="ARBA" id="ARBA00022679"/>
    </source>
</evidence>
<feature type="domain" description="E3 ubiquitin-protein ligase CHFR cysteine rich" evidence="6">
    <location>
        <begin position="3"/>
        <end position="48"/>
    </location>
</feature>
<evidence type="ECO:0000313" key="8">
    <source>
        <dbReference type="Proteomes" id="UP000238479"/>
    </source>
</evidence>
<keyword evidence="4" id="KW-0539">Nucleus</keyword>
<dbReference type="Proteomes" id="UP000238479">
    <property type="component" value="Chromosome 2"/>
</dbReference>
<dbReference type="EMBL" id="PDCK01000040">
    <property type="protein sequence ID" value="PRQ52582.1"/>
    <property type="molecule type" value="Genomic_DNA"/>
</dbReference>
<evidence type="ECO:0000256" key="4">
    <source>
        <dbReference type="ARBA" id="ARBA00023242"/>
    </source>
</evidence>
<reference evidence="7 8" key="1">
    <citation type="journal article" date="2018" name="Nat. Genet.">
        <title>The Rosa genome provides new insights in the design of modern roses.</title>
        <authorList>
            <person name="Bendahmane M."/>
        </authorList>
    </citation>
    <scope>NUCLEOTIDE SEQUENCE [LARGE SCALE GENOMIC DNA]</scope>
    <source>
        <strain evidence="8">cv. Old Blush</strain>
    </source>
</reference>
<dbReference type="Pfam" id="PF17979">
    <property type="entry name" value="zf-CRD"/>
    <property type="match status" value="1"/>
</dbReference>
<dbReference type="GO" id="GO:0006511">
    <property type="term" value="P:ubiquitin-dependent protein catabolic process"/>
    <property type="evidence" value="ECO:0007669"/>
    <property type="project" value="TreeGrafter"/>
</dbReference>
<dbReference type="Gramene" id="PRQ52582">
    <property type="protein sequence ID" value="PRQ52582"/>
    <property type="gene ID" value="RchiOBHm_Chr2g0157061"/>
</dbReference>
<gene>
    <name evidence="7" type="ORF">RchiOBHm_Chr2g0157061</name>
</gene>
<accession>A0A2P6S1M5</accession>
<evidence type="ECO:0000256" key="5">
    <source>
        <dbReference type="ARBA" id="ARBA00023306"/>
    </source>
</evidence>
<keyword evidence="3" id="KW-0833">Ubl conjugation pathway</keyword>
<dbReference type="AlphaFoldDB" id="A0A2P6S1M5"/>
<proteinExistence type="predicted"/>
<organism evidence="7 8">
    <name type="scientific">Rosa chinensis</name>
    <name type="common">China rose</name>
    <dbReference type="NCBI Taxonomy" id="74649"/>
    <lineage>
        <taxon>Eukaryota</taxon>
        <taxon>Viridiplantae</taxon>
        <taxon>Streptophyta</taxon>
        <taxon>Embryophyta</taxon>
        <taxon>Tracheophyta</taxon>
        <taxon>Spermatophyta</taxon>
        <taxon>Magnoliopsida</taxon>
        <taxon>eudicotyledons</taxon>
        <taxon>Gunneridae</taxon>
        <taxon>Pentapetalae</taxon>
        <taxon>rosids</taxon>
        <taxon>fabids</taxon>
        <taxon>Rosales</taxon>
        <taxon>Rosaceae</taxon>
        <taxon>Rosoideae</taxon>
        <taxon>Rosoideae incertae sedis</taxon>
        <taxon>Rosa</taxon>
    </lineage>
</organism>
<protein>
    <recommendedName>
        <fullName evidence="6">E3 ubiquitin-protein ligase CHFR cysteine rich domain-containing protein</fullName>
    </recommendedName>
</protein>
<dbReference type="InterPro" id="IPR052256">
    <property type="entry name" value="E3_ubiquitin-ligase_CHFR"/>
</dbReference>
<dbReference type="InterPro" id="IPR040909">
    <property type="entry name" value="CHFR_Znf-CRD"/>
</dbReference>
<dbReference type="STRING" id="74649.A0A2P6S1M5"/>
<dbReference type="GO" id="GO:0016567">
    <property type="term" value="P:protein ubiquitination"/>
    <property type="evidence" value="ECO:0007669"/>
    <property type="project" value="TreeGrafter"/>
</dbReference>
<dbReference type="GO" id="GO:0005634">
    <property type="term" value="C:nucleus"/>
    <property type="evidence" value="ECO:0007669"/>
    <property type="project" value="UniProtKB-SubCell"/>
</dbReference>
<name>A0A2P6S1M5_ROSCH</name>
<evidence type="ECO:0000256" key="1">
    <source>
        <dbReference type="ARBA" id="ARBA00004123"/>
    </source>
</evidence>
<dbReference type="PANTHER" id="PTHR16079:SF4">
    <property type="entry name" value="E3 UBIQUITIN-PROTEIN LIGASE CHFR"/>
    <property type="match status" value="1"/>
</dbReference>
<evidence type="ECO:0000256" key="3">
    <source>
        <dbReference type="ARBA" id="ARBA00022786"/>
    </source>
</evidence>
<keyword evidence="8" id="KW-1185">Reference proteome</keyword>
<keyword evidence="2" id="KW-0808">Transferase</keyword>
<dbReference type="GO" id="GO:0004842">
    <property type="term" value="F:ubiquitin-protein transferase activity"/>
    <property type="evidence" value="ECO:0007669"/>
    <property type="project" value="TreeGrafter"/>
</dbReference>
<sequence length="95" mass="11186">MVMFNNRTIDRTNRMPLKHAELITSGTYTCSDCYEKLIAFLLYWFRVSVSAPHLPPDASKRENCWYGYACRTQHHNEDHARKRNHVCRLTRGANV</sequence>
<evidence type="ECO:0000313" key="7">
    <source>
        <dbReference type="EMBL" id="PRQ52582.1"/>
    </source>
</evidence>